<dbReference type="InterPro" id="IPR051172">
    <property type="entry name" value="Chlamydia_OmcB"/>
</dbReference>
<dbReference type="Pfam" id="PF25549">
    <property type="entry name" value="DUF7927"/>
    <property type="match status" value="3"/>
</dbReference>
<feature type="domain" description="DUF7927" evidence="2">
    <location>
        <begin position="3"/>
        <end position="98"/>
    </location>
</feature>
<feature type="domain" description="DUF7927" evidence="2">
    <location>
        <begin position="101"/>
        <end position="232"/>
    </location>
</feature>
<dbReference type="PANTHER" id="PTHR34819:SF3">
    <property type="entry name" value="CELL SURFACE PROTEIN"/>
    <property type="match status" value="1"/>
</dbReference>
<accession>A0A7G9R1L2</accession>
<evidence type="ECO:0000259" key="2">
    <source>
        <dbReference type="Pfam" id="PF25549"/>
    </source>
</evidence>
<dbReference type="RefSeq" id="WP_187566686.1">
    <property type="nucleotide sequence ID" value="NZ_CP060712.1"/>
</dbReference>
<gene>
    <name evidence="3" type="ORF">H9L10_15120</name>
</gene>
<keyword evidence="1" id="KW-0472">Membrane</keyword>
<dbReference type="InterPro" id="IPR057687">
    <property type="entry name" value="DUF7927"/>
</dbReference>
<dbReference type="KEGG" id="pei:H9L10_15120"/>
<keyword evidence="1" id="KW-0812">Transmembrane</keyword>
<dbReference type="Proteomes" id="UP000515976">
    <property type="component" value="Chromosome"/>
</dbReference>
<reference evidence="3 4" key="1">
    <citation type="submission" date="2020-08" db="EMBL/GenBank/DDBJ databases">
        <title>Genome sequence of Phycicoccus endophyticus JCM 31784T.</title>
        <authorList>
            <person name="Hyun D.-W."/>
            <person name="Bae J.-W."/>
        </authorList>
    </citation>
    <scope>NUCLEOTIDE SEQUENCE [LARGE SCALE GENOMIC DNA]</scope>
    <source>
        <strain evidence="3 4">JCM 31784</strain>
    </source>
</reference>
<feature type="transmembrane region" description="Helical" evidence="1">
    <location>
        <begin position="372"/>
        <end position="402"/>
    </location>
</feature>
<name>A0A7G9R1L2_9MICO</name>
<dbReference type="PANTHER" id="PTHR34819">
    <property type="entry name" value="LARGE CYSTEINE-RICH PERIPLASMIC PROTEIN OMCB"/>
    <property type="match status" value="1"/>
</dbReference>
<keyword evidence="1" id="KW-1133">Transmembrane helix</keyword>
<dbReference type="InterPro" id="IPR047589">
    <property type="entry name" value="DUF11_rpt"/>
</dbReference>
<dbReference type="EMBL" id="CP060712">
    <property type="protein sequence ID" value="QNN49487.1"/>
    <property type="molecule type" value="Genomic_DNA"/>
</dbReference>
<dbReference type="AlphaFoldDB" id="A0A7G9R1L2"/>
<evidence type="ECO:0000313" key="4">
    <source>
        <dbReference type="Proteomes" id="UP000515976"/>
    </source>
</evidence>
<organism evidence="3 4">
    <name type="scientific">Phycicoccus endophyticus</name>
    <dbReference type="NCBI Taxonomy" id="1690220"/>
    <lineage>
        <taxon>Bacteria</taxon>
        <taxon>Bacillati</taxon>
        <taxon>Actinomycetota</taxon>
        <taxon>Actinomycetes</taxon>
        <taxon>Micrococcales</taxon>
        <taxon>Intrasporangiaceae</taxon>
        <taxon>Phycicoccus</taxon>
    </lineage>
</organism>
<feature type="domain" description="DUF7927" evidence="2">
    <location>
        <begin position="235"/>
        <end position="365"/>
    </location>
</feature>
<proteinExistence type="predicted"/>
<keyword evidence="4" id="KW-1185">Reference proteome</keyword>
<evidence type="ECO:0000313" key="3">
    <source>
        <dbReference type="EMBL" id="QNN49487.1"/>
    </source>
</evidence>
<protein>
    <submittedName>
        <fullName evidence="3">DUF11 domain-containing protein</fullName>
    </submittedName>
</protein>
<evidence type="ECO:0000256" key="1">
    <source>
        <dbReference type="SAM" id="Phobius"/>
    </source>
</evidence>
<sequence length="415" mass="42956">MDVTDWTDDLGGVLDDAELTDGPTASTGALTASEVADGRFTVDGRVAAGRSVTVTYTVRVLPEDARGDDTLENVVFPSGSTPPADCAADDPLCTVNPVAEIVDSKSVSPETNTTVRPGQELTYTLTFTNEGAGPGDVDRVDDLRHVLDDADLTRQPAASDDALSVSRVQDGRFSVTGRLAAGQTVTVTYTVTVKAADELGDTRLANFLLDPGTPTPRDPVCTDGEDCTYNPVSDVTVVKSADPESGTEVRAGQDVTYRLTFRNEGAGAETIDYTDHMGGVLDDADLVAGPTADADGLTVSEVVDDRFSVSGELAGGRTVAVTYTVTVREDEDQGDHDLGNVVTVTGQAPADTCPQGSLLCTEHPVGSPSPPLLAYTGSGLTAVALVTGLGLLVCGAGALLLARHSRNGRRLQAGL</sequence>
<dbReference type="NCBIfam" id="TIGR01451">
    <property type="entry name" value="B_ant_repeat"/>
    <property type="match status" value="1"/>
</dbReference>